<dbReference type="InterPro" id="IPR029044">
    <property type="entry name" value="Nucleotide-diphossugar_trans"/>
</dbReference>
<name>A0A1M6KGL7_9BACL</name>
<dbReference type="Pfam" id="PF00535">
    <property type="entry name" value="Glycos_transf_2"/>
    <property type="match status" value="1"/>
</dbReference>
<dbReference type="GO" id="GO:0016740">
    <property type="term" value="F:transferase activity"/>
    <property type="evidence" value="ECO:0007669"/>
    <property type="project" value="UniProtKB-KW"/>
</dbReference>
<evidence type="ECO:0000313" key="4">
    <source>
        <dbReference type="Proteomes" id="UP000184016"/>
    </source>
</evidence>
<keyword evidence="3" id="KW-0808">Transferase</keyword>
<evidence type="ECO:0000259" key="2">
    <source>
        <dbReference type="Pfam" id="PF00535"/>
    </source>
</evidence>
<dbReference type="PANTHER" id="PTHR43685:SF11">
    <property type="entry name" value="GLYCOSYLTRANSFERASE TAGX-RELATED"/>
    <property type="match status" value="1"/>
</dbReference>
<accession>A0A1M6KGL7</accession>
<dbReference type="PANTHER" id="PTHR43685">
    <property type="entry name" value="GLYCOSYLTRANSFERASE"/>
    <property type="match status" value="1"/>
</dbReference>
<feature type="domain" description="Glycosyltransferase 2-like" evidence="2">
    <location>
        <begin position="11"/>
        <end position="125"/>
    </location>
</feature>
<keyword evidence="4" id="KW-1185">Reference proteome</keyword>
<evidence type="ECO:0000313" key="3">
    <source>
        <dbReference type="EMBL" id="SHJ58085.1"/>
    </source>
</evidence>
<dbReference type="CDD" id="cd00761">
    <property type="entry name" value="Glyco_tranf_GTA_type"/>
    <property type="match status" value="1"/>
</dbReference>
<evidence type="ECO:0000256" key="1">
    <source>
        <dbReference type="ARBA" id="ARBA00006739"/>
    </source>
</evidence>
<dbReference type="RefSeq" id="WP_072872725.1">
    <property type="nucleotide sequence ID" value="NZ_FRAF01000001.1"/>
</dbReference>
<reference evidence="4" key="1">
    <citation type="submission" date="2016-11" db="EMBL/GenBank/DDBJ databases">
        <authorList>
            <person name="Varghese N."/>
            <person name="Submissions S."/>
        </authorList>
    </citation>
    <scope>NUCLEOTIDE SEQUENCE [LARGE SCALE GENOMIC DNA]</scope>
    <source>
        <strain evidence="4">USBA-503</strain>
    </source>
</reference>
<comment type="similarity">
    <text evidence="1">Belongs to the glycosyltransferase 2 family.</text>
</comment>
<dbReference type="AlphaFoldDB" id="A0A1M6KGL7"/>
<dbReference type="InterPro" id="IPR001173">
    <property type="entry name" value="Glyco_trans_2-like"/>
</dbReference>
<dbReference type="SUPFAM" id="SSF53448">
    <property type="entry name" value="Nucleotide-diphospho-sugar transferases"/>
    <property type="match status" value="1"/>
</dbReference>
<dbReference type="OrthoDB" id="396512at2"/>
<dbReference type="InterPro" id="IPR050834">
    <property type="entry name" value="Glycosyltransf_2"/>
</dbReference>
<dbReference type="STRING" id="1830138.SAMN05443507_101243"/>
<proteinExistence type="inferred from homology"/>
<dbReference type="Proteomes" id="UP000184016">
    <property type="component" value="Unassembled WGS sequence"/>
</dbReference>
<gene>
    <name evidence="3" type="ORF">SAMN05443507_101243</name>
</gene>
<dbReference type="Gene3D" id="3.90.550.10">
    <property type="entry name" value="Spore Coat Polysaccharide Biosynthesis Protein SpsA, Chain A"/>
    <property type="match status" value="1"/>
</dbReference>
<sequence length="257" mass="29847">MTVSKIAPKISILLCTYNHSSSLRTALQSVINQTFPDWECLVIDDGSTDETKQVLQSFQDSRITACHLEKNRGKSWALEQARNIARANIWIELDDDDWLAPEAAGKVFQYFSHLPEDVALLTSSYTLWSFDKVRGMVYRRAMAAYPIFILPTRASVPIPRCYRRSAVEQARGWSEWLAYAEGRFFEDAFLTTVLLQQYQIARCNDVLYHRVLHRKSNSQQAKNLYSSLFSAYFSQYPNRQIQPFVPENWKFYANTRT</sequence>
<organism evidence="3 4">
    <name type="scientific">Alicyclobacillus tolerans</name>
    <dbReference type="NCBI Taxonomy" id="90970"/>
    <lineage>
        <taxon>Bacteria</taxon>
        <taxon>Bacillati</taxon>
        <taxon>Bacillota</taxon>
        <taxon>Bacilli</taxon>
        <taxon>Bacillales</taxon>
        <taxon>Alicyclobacillaceae</taxon>
        <taxon>Alicyclobacillus</taxon>
    </lineage>
</organism>
<protein>
    <submittedName>
        <fullName evidence="3">Glycosyltransferase involved in cell wall bisynthesis</fullName>
    </submittedName>
</protein>
<dbReference type="EMBL" id="FRAF01000001">
    <property type="protein sequence ID" value="SHJ58085.1"/>
    <property type="molecule type" value="Genomic_DNA"/>
</dbReference>